<reference evidence="9" key="2">
    <citation type="submission" date="2023-05" db="EMBL/GenBank/DDBJ databases">
        <authorList>
            <consortium name="Lawrence Berkeley National Laboratory"/>
            <person name="Steindorff A."/>
            <person name="Hensen N."/>
            <person name="Bonometti L."/>
            <person name="Westerberg I."/>
            <person name="Brannstrom I.O."/>
            <person name="Guillou S."/>
            <person name="Cros-Aarteil S."/>
            <person name="Calhoun S."/>
            <person name="Haridas S."/>
            <person name="Kuo A."/>
            <person name="Mondo S."/>
            <person name="Pangilinan J."/>
            <person name="Riley R."/>
            <person name="Labutti K."/>
            <person name="Andreopoulos B."/>
            <person name="Lipzen A."/>
            <person name="Chen C."/>
            <person name="Yanf M."/>
            <person name="Daum C."/>
            <person name="Ng V."/>
            <person name="Clum A."/>
            <person name="Ohm R."/>
            <person name="Martin F."/>
            <person name="Silar P."/>
            <person name="Natvig D."/>
            <person name="Lalanne C."/>
            <person name="Gautier V."/>
            <person name="Ament-Velasquez S.L."/>
            <person name="Kruys A."/>
            <person name="Hutchinson M.I."/>
            <person name="Powell A.J."/>
            <person name="Barry K."/>
            <person name="Miller A.N."/>
            <person name="Grigoriev I.V."/>
            <person name="Debuchy R."/>
            <person name="Gladieux P."/>
            <person name="Thoren M.H."/>
            <person name="Johannesson H."/>
        </authorList>
    </citation>
    <scope>NUCLEOTIDE SEQUENCE</scope>
    <source>
        <strain evidence="9">PSN309</strain>
    </source>
</reference>
<accession>A0AAN7AHV4</accession>
<feature type="transmembrane region" description="Helical" evidence="7">
    <location>
        <begin position="111"/>
        <end position="133"/>
    </location>
</feature>
<comment type="caution">
    <text evidence="9">The sequence shown here is derived from an EMBL/GenBank/DDBJ whole genome shotgun (WGS) entry which is preliminary data.</text>
</comment>
<evidence type="ECO:0000256" key="4">
    <source>
        <dbReference type="ARBA" id="ARBA00023136"/>
    </source>
</evidence>
<evidence type="ECO:0000313" key="10">
    <source>
        <dbReference type="Proteomes" id="UP001302126"/>
    </source>
</evidence>
<evidence type="ECO:0000256" key="7">
    <source>
        <dbReference type="SAM" id="Phobius"/>
    </source>
</evidence>
<feature type="region of interest" description="Disordered" evidence="6">
    <location>
        <begin position="316"/>
        <end position="337"/>
    </location>
</feature>
<evidence type="ECO:0000259" key="8">
    <source>
        <dbReference type="Pfam" id="PF20684"/>
    </source>
</evidence>
<evidence type="ECO:0000313" key="9">
    <source>
        <dbReference type="EMBL" id="KAK4187179.1"/>
    </source>
</evidence>
<feature type="domain" description="Rhodopsin" evidence="8">
    <location>
        <begin position="39"/>
        <end position="282"/>
    </location>
</feature>
<dbReference type="AlphaFoldDB" id="A0AAN7AHV4"/>
<feature type="transmembrane region" description="Helical" evidence="7">
    <location>
        <begin position="20"/>
        <end position="43"/>
    </location>
</feature>
<reference evidence="9" key="1">
    <citation type="journal article" date="2023" name="Mol. Phylogenet. Evol.">
        <title>Genome-scale phylogeny and comparative genomics of the fungal order Sordariales.</title>
        <authorList>
            <person name="Hensen N."/>
            <person name="Bonometti L."/>
            <person name="Westerberg I."/>
            <person name="Brannstrom I.O."/>
            <person name="Guillou S."/>
            <person name="Cros-Aarteil S."/>
            <person name="Calhoun S."/>
            <person name="Haridas S."/>
            <person name="Kuo A."/>
            <person name="Mondo S."/>
            <person name="Pangilinan J."/>
            <person name="Riley R."/>
            <person name="LaButti K."/>
            <person name="Andreopoulos B."/>
            <person name="Lipzen A."/>
            <person name="Chen C."/>
            <person name="Yan M."/>
            <person name="Daum C."/>
            <person name="Ng V."/>
            <person name="Clum A."/>
            <person name="Steindorff A."/>
            <person name="Ohm R.A."/>
            <person name="Martin F."/>
            <person name="Silar P."/>
            <person name="Natvig D.O."/>
            <person name="Lalanne C."/>
            <person name="Gautier V."/>
            <person name="Ament-Velasquez S.L."/>
            <person name="Kruys A."/>
            <person name="Hutchinson M.I."/>
            <person name="Powell A.J."/>
            <person name="Barry K."/>
            <person name="Miller A.N."/>
            <person name="Grigoriev I.V."/>
            <person name="Debuchy R."/>
            <person name="Gladieux P."/>
            <person name="Hiltunen Thoren M."/>
            <person name="Johannesson H."/>
        </authorList>
    </citation>
    <scope>NUCLEOTIDE SEQUENCE</scope>
    <source>
        <strain evidence="9">PSN309</strain>
    </source>
</reference>
<keyword evidence="4 7" id="KW-0472">Membrane</keyword>
<dbReference type="PANTHER" id="PTHR33048">
    <property type="entry name" value="PTH11-LIKE INTEGRAL MEMBRANE PROTEIN (AFU_ORTHOLOGUE AFUA_5G11245)"/>
    <property type="match status" value="1"/>
</dbReference>
<comment type="similarity">
    <text evidence="5">Belongs to the SAT4 family.</text>
</comment>
<dbReference type="InterPro" id="IPR052337">
    <property type="entry name" value="SAT4-like"/>
</dbReference>
<dbReference type="PANTHER" id="PTHR33048:SF47">
    <property type="entry name" value="INTEGRAL MEMBRANE PROTEIN-RELATED"/>
    <property type="match status" value="1"/>
</dbReference>
<evidence type="ECO:0000256" key="6">
    <source>
        <dbReference type="SAM" id="MobiDB-lite"/>
    </source>
</evidence>
<protein>
    <recommendedName>
        <fullName evidence="8">Rhodopsin domain-containing protein</fullName>
    </recommendedName>
</protein>
<feature type="transmembrane region" description="Helical" evidence="7">
    <location>
        <begin position="186"/>
        <end position="212"/>
    </location>
</feature>
<evidence type="ECO:0000256" key="5">
    <source>
        <dbReference type="ARBA" id="ARBA00038359"/>
    </source>
</evidence>
<feature type="transmembrane region" description="Helical" evidence="7">
    <location>
        <begin position="224"/>
        <end position="244"/>
    </location>
</feature>
<dbReference type="EMBL" id="MU864408">
    <property type="protein sequence ID" value="KAK4187179.1"/>
    <property type="molecule type" value="Genomic_DNA"/>
</dbReference>
<feature type="compositionally biased region" description="Polar residues" evidence="6">
    <location>
        <begin position="425"/>
        <end position="436"/>
    </location>
</feature>
<proteinExistence type="inferred from homology"/>
<evidence type="ECO:0000256" key="1">
    <source>
        <dbReference type="ARBA" id="ARBA00004141"/>
    </source>
</evidence>
<feature type="transmembrane region" description="Helical" evidence="7">
    <location>
        <begin position="55"/>
        <end position="75"/>
    </location>
</feature>
<dbReference type="Pfam" id="PF20684">
    <property type="entry name" value="Fung_rhodopsin"/>
    <property type="match status" value="1"/>
</dbReference>
<feature type="region of interest" description="Disordered" evidence="6">
    <location>
        <begin position="417"/>
        <end position="436"/>
    </location>
</feature>
<name>A0AAN7AHV4_9PEZI</name>
<dbReference type="Proteomes" id="UP001302126">
    <property type="component" value="Unassembled WGS sequence"/>
</dbReference>
<gene>
    <name evidence="9" type="ORF">QBC35DRAFT_452600</name>
</gene>
<organism evidence="9 10">
    <name type="scientific">Podospora australis</name>
    <dbReference type="NCBI Taxonomy" id="1536484"/>
    <lineage>
        <taxon>Eukaryota</taxon>
        <taxon>Fungi</taxon>
        <taxon>Dikarya</taxon>
        <taxon>Ascomycota</taxon>
        <taxon>Pezizomycotina</taxon>
        <taxon>Sordariomycetes</taxon>
        <taxon>Sordariomycetidae</taxon>
        <taxon>Sordariales</taxon>
        <taxon>Podosporaceae</taxon>
        <taxon>Podospora</taxon>
    </lineage>
</organism>
<feature type="transmembrane region" description="Helical" evidence="7">
    <location>
        <begin position="145"/>
        <end position="166"/>
    </location>
</feature>
<keyword evidence="2 7" id="KW-0812">Transmembrane</keyword>
<dbReference type="InterPro" id="IPR049326">
    <property type="entry name" value="Rhodopsin_dom_fungi"/>
</dbReference>
<keyword evidence="3 7" id="KW-1133">Transmembrane helix</keyword>
<feature type="transmembrane region" description="Helical" evidence="7">
    <location>
        <begin position="259"/>
        <end position="284"/>
    </location>
</feature>
<keyword evidence="10" id="KW-1185">Reference proteome</keyword>
<sequence>MVSQAELDKLVDELASIKKVAFKATVGTFFGLALLSVVARVVIRLRTLKRLSLDDYLLFFAATSLTAATGLVYTICDRLYLSAALQKDPVLAFSINSVVLFDLLDHAAQQFHTFIILAWTATFFVKFSFLAFFRQLIWKTRVQRYYWAVVGITIVSYLFLVAEPFILCPDFGIESLSCFAPSKNLLYISMTGLVTGLDALTDIMIVSIPIIILYQAKIQTKQKVALGAFLCLSLVMVCLAITRASKIRGASGVDVPWEFFWQFMEASVAVLMGSLTVFRTLLTFNTHKSSEERKGAGRSPQSRALLSFHERMRRLRKNREQHSDEESQSGLPQIPGATMTGMRTFIGRDCWDDGQDTTAIRGATSQNDTLAEDYDDSSYRVTVTPNKQDRQQRYVAPWPLKEPGYVHVSTEIRQDEWRAEPEPSHQLTSLAGSTVQGDWESTTYYRDSLQGSYQENHRQYRPER</sequence>
<comment type="subcellular location">
    <subcellularLocation>
        <location evidence="1">Membrane</location>
        <topology evidence="1">Multi-pass membrane protein</topology>
    </subcellularLocation>
</comment>
<evidence type="ECO:0000256" key="2">
    <source>
        <dbReference type="ARBA" id="ARBA00022692"/>
    </source>
</evidence>
<evidence type="ECO:0000256" key="3">
    <source>
        <dbReference type="ARBA" id="ARBA00022989"/>
    </source>
</evidence>
<dbReference type="GO" id="GO:0016020">
    <property type="term" value="C:membrane"/>
    <property type="evidence" value="ECO:0007669"/>
    <property type="project" value="UniProtKB-SubCell"/>
</dbReference>